<gene>
    <name evidence="5" type="ORF">EAH89_03435</name>
</gene>
<dbReference type="SMART" id="SM00382">
    <property type="entry name" value="AAA"/>
    <property type="match status" value="1"/>
</dbReference>
<dbReference type="EMBL" id="RCZP01000002">
    <property type="protein sequence ID" value="TPG60438.1"/>
    <property type="molecule type" value="Genomic_DNA"/>
</dbReference>
<dbReference type="PIRSF" id="PIRSF002849">
    <property type="entry name" value="AAA_ATPase_chaperone_MoxR_prd"/>
    <property type="match status" value="1"/>
</dbReference>
<evidence type="ECO:0000259" key="4">
    <source>
        <dbReference type="SMART" id="SM00382"/>
    </source>
</evidence>
<name>A0A502GFW1_9PROT</name>
<dbReference type="InterPro" id="IPR041628">
    <property type="entry name" value="ChlI/MoxR_AAA_lid"/>
</dbReference>
<protein>
    <submittedName>
        <fullName evidence="5">MoxR family ATPase</fullName>
    </submittedName>
</protein>
<evidence type="ECO:0000256" key="1">
    <source>
        <dbReference type="ARBA" id="ARBA00022741"/>
    </source>
</evidence>
<feature type="domain" description="AAA+ ATPase" evidence="4">
    <location>
        <begin position="101"/>
        <end position="249"/>
    </location>
</feature>
<keyword evidence="2" id="KW-0067">ATP-binding</keyword>
<dbReference type="InterPro" id="IPR027417">
    <property type="entry name" value="P-loop_NTPase"/>
</dbReference>
<comment type="caution">
    <text evidence="5">The sequence shown here is derived from an EMBL/GenBank/DDBJ whole genome shotgun (WGS) entry which is preliminary data.</text>
</comment>
<dbReference type="Gene3D" id="3.40.50.300">
    <property type="entry name" value="P-loop containing nucleotide triphosphate hydrolases"/>
    <property type="match status" value="1"/>
</dbReference>
<keyword evidence="1" id="KW-0547">Nucleotide-binding</keyword>
<dbReference type="InterPro" id="IPR003593">
    <property type="entry name" value="AAA+_ATPase"/>
</dbReference>
<dbReference type="Pfam" id="PF17863">
    <property type="entry name" value="AAA_lid_2"/>
    <property type="match status" value="1"/>
</dbReference>
<comment type="similarity">
    <text evidence="3">Belongs to the MoxR family.</text>
</comment>
<evidence type="ECO:0000313" key="6">
    <source>
        <dbReference type="Proteomes" id="UP000317078"/>
    </source>
</evidence>
<dbReference type="CDD" id="cd00009">
    <property type="entry name" value="AAA"/>
    <property type="match status" value="1"/>
</dbReference>
<dbReference type="SUPFAM" id="SSF52540">
    <property type="entry name" value="P-loop containing nucleoside triphosphate hydrolases"/>
    <property type="match status" value="1"/>
</dbReference>
<dbReference type="InterPro" id="IPR050764">
    <property type="entry name" value="CbbQ/NirQ/NorQ/GpvN"/>
</dbReference>
<dbReference type="OrthoDB" id="9808397at2"/>
<dbReference type="Pfam" id="PF07726">
    <property type="entry name" value="AAA_3"/>
    <property type="match status" value="1"/>
</dbReference>
<evidence type="ECO:0000256" key="2">
    <source>
        <dbReference type="ARBA" id="ARBA00022840"/>
    </source>
</evidence>
<dbReference type="Gene3D" id="1.10.8.80">
    <property type="entry name" value="Magnesium chelatase subunit I, C-Terminal domain"/>
    <property type="match status" value="1"/>
</dbReference>
<keyword evidence="6" id="KW-1185">Reference proteome</keyword>
<dbReference type="Proteomes" id="UP000317078">
    <property type="component" value="Unassembled WGS sequence"/>
</dbReference>
<organism evidence="5 6">
    <name type="scientific">Muricoccus nepalensis</name>
    <dbReference type="NCBI Taxonomy" id="1854500"/>
    <lineage>
        <taxon>Bacteria</taxon>
        <taxon>Pseudomonadati</taxon>
        <taxon>Pseudomonadota</taxon>
        <taxon>Alphaproteobacteria</taxon>
        <taxon>Acetobacterales</taxon>
        <taxon>Roseomonadaceae</taxon>
        <taxon>Muricoccus</taxon>
    </lineage>
</organism>
<dbReference type="FunFam" id="3.40.50.300:FF:000640">
    <property type="entry name" value="MoxR family ATPase"/>
    <property type="match status" value="1"/>
</dbReference>
<evidence type="ECO:0000256" key="3">
    <source>
        <dbReference type="ARBA" id="ARBA00061607"/>
    </source>
</evidence>
<proteinExistence type="inferred from homology"/>
<dbReference type="AlphaFoldDB" id="A0A502GFW1"/>
<dbReference type="InterPro" id="IPR011703">
    <property type="entry name" value="ATPase_AAA-3"/>
</dbReference>
<evidence type="ECO:0000313" key="5">
    <source>
        <dbReference type="EMBL" id="TPG60438.1"/>
    </source>
</evidence>
<dbReference type="PANTHER" id="PTHR42759:SF1">
    <property type="entry name" value="MAGNESIUM-CHELATASE SUBUNIT CHLD"/>
    <property type="match status" value="1"/>
</dbReference>
<dbReference type="GO" id="GO:0005524">
    <property type="term" value="F:ATP binding"/>
    <property type="evidence" value="ECO:0007669"/>
    <property type="project" value="UniProtKB-KW"/>
</dbReference>
<dbReference type="PANTHER" id="PTHR42759">
    <property type="entry name" value="MOXR FAMILY PROTEIN"/>
    <property type="match status" value="1"/>
</dbReference>
<reference evidence="5 6" key="1">
    <citation type="journal article" date="2019" name="Environ. Microbiol.">
        <title>Species interactions and distinct microbial communities in high Arctic permafrost affected cryosols are associated with the CH4 and CO2 gas fluxes.</title>
        <authorList>
            <person name="Altshuler I."/>
            <person name="Hamel J."/>
            <person name="Turney S."/>
            <person name="Magnuson E."/>
            <person name="Levesque R."/>
            <person name="Greer C."/>
            <person name="Whyte L.G."/>
        </authorList>
    </citation>
    <scope>NUCLEOTIDE SEQUENCE [LARGE SCALE GENOMIC DNA]</scope>
    <source>
        <strain evidence="5 6">S9.3B</strain>
    </source>
</reference>
<sequence length="388" mass="41556">MHPQRHVTSSAPSKGPTLPIRPVRLHVARSGGGRGVTLGQYEKGPPVVEVPGTKEATADAEKLLGEAEALSARLGRVRAAVGRVILGQEEVVEQALVTLLAGGHMLLVGVPGLGKTKLVETLGTVMGLDARRVQFTPDLMPSDILGSEVLEEAHEGENRGRRAFRFLRGPVFCQLLMADEINRASPRTQSALLQAMQERKVAVGGQILDLPAPFHVLATQNPIEQEGTYPLPEAQLDRFLLEIEIGYPDEAAERAMLLATTGAREARPEEALRAEELIAAQTLIRRLPVGEAVLDAILRLVRGARPETATLSAVRQHLSWGPGPRAAQALMLATRARAVLDGRLSPSVEDVLALAEPILRHRMALGFAARADGIQLSEVIGALKADLG</sequence>
<accession>A0A502GFW1</accession>
<dbReference type="GO" id="GO:0016887">
    <property type="term" value="F:ATP hydrolysis activity"/>
    <property type="evidence" value="ECO:0007669"/>
    <property type="project" value="InterPro"/>
</dbReference>